<reference evidence="1 2" key="1">
    <citation type="submission" date="2020-01" db="EMBL/GenBank/DDBJ databases">
        <title>Genomes assembled from Gulf of Kutch pelagic sediment metagenomes.</title>
        <authorList>
            <person name="Chandrashekar M."/>
            <person name="Mahajan M.S."/>
            <person name="Dave K.J."/>
            <person name="Vatsa P."/>
            <person name="Nathani N.M."/>
        </authorList>
    </citation>
    <scope>NUCLEOTIDE SEQUENCE [LARGE SCALE GENOMIC DNA]</scope>
    <source>
        <strain evidence="1">KS3-K002</strain>
    </source>
</reference>
<gene>
    <name evidence="1" type="ORF">GWO12_04965</name>
</gene>
<dbReference type="Proteomes" id="UP000702544">
    <property type="component" value="Unassembled WGS sequence"/>
</dbReference>
<name>A0AAE5CAC3_9BACT</name>
<evidence type="ECO:0000313" key="1">
    <source>
        <dbReference type="EMBL" id="NIR74447.1"/>
    </source>
</evidence>
<dbReference type="EMBL" id="JAACAK010000041">
    <property type="protein sequence ID" value="NIR74447.1"/>
    <property type="molecule type" value="Genomic_DNA"/>
</dbReference>
<sequence>MGCARAGALEEGNKLNGQRAGFSLVCWLRGIGSRPLKALVNLAYRSSRFWTAYLS</sequence>
<protein>
    <submittedName>
        <fullName evidence="1">Uncharacterized protein</fullName>
    </submittedName>
</protein>
<organism evidence="1 2">
    <name type="scientific">Candidatus Kutchimonas denitrificans</name>
    <dbReference type="NCBI Taxonomy" id="3056748"/>
    <lineage>
        <taxon>Bacteria</taxon>
        <taxon>Pseudomonadati</taxon>
        <taxon>Gemmatimonadota</taxon>
        <taxon>Gemmatimonadia</taxon>
        <taxon>Candidatus Palauibacterales</taxon>
        <taxon>Candidatus Palauibacteraceae</taxon>
        <taxon>Candidatus Kutchimonas</taxon>
    </lineage>
</organism>
<evidence type="ECO:0000313" key="2">
    <source>
        <dbReference type="Proteomes" id="UP000702544"/>
    </source>
</evidence>
<accession>A0AAE5CAC3</accession>
<dbReference type="AlphaFoldDB" id="A0AAE5CAC3"/>
<proteinExistence type="predicted"/>
<comment type="caution">
    <text evidence="1">The sequence shown here is derived from an EMBL/GenBank/DDBJ whole genome shotgun (WGS) entry which is preliminary data.</text>
</comment>